<protein>
    <recommendedName>
        <fullName evidence="3">TPR-like protein</fullName>
    </recommendedName>
</protein>
<sequence>MKAEAHLKLGKEYLKLGQCQKSISEINISISILEKIIPIKTNKNKKIKENENETSSKENDKIKNIKESQINLLIQCYETAKEVYESQGKTVMIQNMQNRINKVNTLYLTK</sequence>
<reference evidence="1 2" key="2">
    <citation type="submission" date="2016-08" db="EMBL/GenBank/DDBJ databases">
        <title>Pervasive Adenine N6-methylation of Active Genes in Fungi.</title>
        <authorList>
            <consortium name="DOE Joint Genome Institute"/>
            <person name="Mondo S.J."/>
            <person name="Dannebaum R.O."/>
            <person name="Kuo R.C."/>
            <person name="Labutti K."/>
            <person name="Haridas S."/>
            <person name="Kuo A."/>
            <person name="Salamov A."/>
            <person name="Ahrendt S.R."/>
            <person name="Lipzen A."/>
            <person name="Sullivan W."/>
            <person name="Andreopoulos W.B."/>
            <person name="Clum A."/>
            <person name="Lindquist E."/>
            <person name="Daum C."/>
            <person name="Ramamoorthy G.K."/>
            <person name="Gryganskyi A."/>
            <person name="Culley D."/>
            <person name="Magnuson J.K."/>
            <person name="James T.Y."/>
            <person name="O'Malley M.A."/>
            <person name="Stajich J.E."/>
            <person name="Spatafora J.W."/>
            <person name="Visel A."/>
            <person name="Grigoriev I.V."/>
        </authorList>
    </citation>
    <scope>NUCLEOTIDE SEQUENCE [LARGE SCALE GENOMIC DNA]</scope>
    <source>
        <strain evidence="1 2">S4</strain>
    </source>
</reference>
<gene>
    <name evidence="1" type="ORF">BCR32DRAFT_327904</name>
</gene>
<organism evidence="1 2">
    <name type="scientific">Anaeromyces robustus</name>
    <dbReference type="NCBI Taxonomy" id="1754192"/>
    <lineage>
        <taxon>Eukaryota</taxon>
        <taxon>Fungi</taxon>
        <taxon>Fungi incertae sedis</taxon>
        <taxon>Chytridiomycota</taxon>
        <taxon>Chytridiomycota incertae sedis</taxon>
        <taxon>Neocallimastigomycetes</taxon>
        <taxon>Neocallimastigales</taxon>
        <taxon>Neocallimastigaceae</taxon>
        <taxon>Anaeromyces</taxon>
    </lineage>
</organism>
<evidence type="ECO:0000313" key="2">
    <source>
        <dbReference type="Proteomes" id="UP000193944"/>
    </source>
</evidence>
<evidence type="ECO:0000313" key="1">
    <source>
        <dbReference type="EMBL" id="ORX79929.1"/>
    </source>
</evidence>
<dbReference type="Proteomes" id="UP000193944">
    <property type="component" value="Unassembled WGS sequence"/>
</dbReference>
<accession>A0A1Y1X299</accession>
<evidence type="ECO:0008006" key="3">
    <source>
        <dbReference type="Google" id="ProtNLM"/>
    </source>
</evidence>
<dbReference type="AlphaFoldDB" id="A0A1Y1X299"/>
<name>A0A1Y1X299_9FUNG</name>
<dbReference type="OrthoDB" id="10514995at2759"/>
<keyword evidence="2" id="KW-1185">Reference proteome</keyword>
<comment type="caution">
    <text evidence="1">The sequence shown here is derived from an EMBL/GenBank/DDBJ whole genome shotgun (WGS) entry which is preliminary data.</text>
</comment>
<proteinExistence type="predicted"/>
<dbReference type="EMBL" id="MCFG01000160">
    <property type="protein sequence ID" value="ORX79929.1"/>
    <property type="molecule type" value="Genomic_DNA"/>
</dbReference>
<reference evidence="1 2" key="1">
    <citation type="submission" date="2016-08" db="EMBL/GenBank/DDBJ databases">
        <title>A Parts List for Fungal Cellulosomes Revealed by Comparative Genomics.</title>
        <authorList>
            <consortium name="DOE Joint Genome Institute"/>
            <person name="Haitjema C.H."/>
            <person name="Gilmore S.P."/>
            <person name="Henske J.K."/>
            <person name="Solomon K.V."/>
            <person name="De Groot R."/>
            <person name="Kuo A."/>
            <person name="Mondo S.J."/>
            <person name="Salamov A.A."/>
            <person name="Labutti K."/>
            <person name="Zhao Z."/>
            <person name="Chiniquy J."/>
            <person name="Barry K."/>
            <person name="Brewer H.M."/>
            <person name="Purvine S.O."/>
            <person name="Wright A.T."/>
            <person name="Boxma B."/>
            <person name="Van Alen T."/>
            <person name="Hackstein J.H."/>
            <person name="Baker S.E."/>
            <person name="Grigoriev I.V."/>
            <person name="O'Malley M.A."/>
        </authorList>
    </citation>
    <scope>NUCLEOTIDE SEQUENCE [LARGE SCALE GENOMIC DNA]</scope>
    <source>
        <strain evidence="1 2">S4</strain>
    </source>
</reference>